<dbReference type="Proteomes" id="UP000198921">
    <property type="component" value="Unassembled WGS sequence"/>
</dbReference>
<name>A0A1H3Q7D5_9ACTN</name>
<dbReference type="Pfam" id="PF13546">
    <property type="entry name" value="DDE_5"/>
    <property type="match status" value="1"/>
</dbReference>
<organism evidence="3 4">
    <name type="scientific">Geodermatophilus africanus</name>
    <dbReference type="NCBI Taxonomy" id="1137993"/>
    <lineage>
        <taxon>Bacteria</taxon>
        <taxon>Bacillati</taxon>
        <taxon>Actinomycetota</taxon>
        <taxon>Actinomycetes</taxon>
        <taxon>Geodermatophilales</taxon>
        <taxon>Geodermatophilaceae</taxon>
        <taxon>Geodermatophilus</taxon>
    </lineage>
</organism>
<keyword evidence="4" id="KW-1185">Reference proteome</keyword>
<feature type="compositionally biased region" description="Basic residues" evidence="1">
    <location>
        <begin position="445"/>
        <end position="463"/>
    </location>
</feature>
<dbReference type="NCBIfam" id="NF041680">
    <property type="entry name" value="transp_NF041680"/>
    <property type="match status" value="1"/>
</dbReference>
<dbReference type="SUPFAM" id="SSF53098">
    <property type="entry name" value="Ribonuclease H-like"/>
    <property type="match status" value="1"/>
</dbReference>
<reference evidence="4" key="1">
    <citation type="submission" date="2016-10" db="EMBL/GenBank/DDBJ databases">
        <authorList>
            <person name="Varghese N."/>
            <person name="Submissions S."/>
        </authorList>
    </citation>
    <scope>NUCLEOTIDE SEQUENCE [LARGE SCALE GENOMIC DNA]</scope>
    <source>
        <strain evidence="4">DSM 45422</strain>
    </source>
</reference>
<dbReference type="GO" id="GO:0004519">
    <property type="term" value="F:endonuclease activity"/>
    <property type="evidence" value="ECO:0007669"/>
    <property type="project" value="UniProtKB-KW"/>
</dbReference>
<sequence length="463" mass="51263">MAVMDSLTLTDGVDQSLITAGLQQLQDFRDGLYRCLGRRRDALFELVDALLVAEAVPSLPHLSLVPTHRRGWGSVYAALAAGEVDTERLAELLVAHRDGDGAPVFAVDASTWARCDAECSPGRGFYYSPTRHSAGQPIVAGWCYSWIAQLNLDRDSWTAPIDVRRLVPGEDLGLATATQIRTLTGRLGPLEPMPLFVFDAGYDPIALTVDLADVPVAVLVRIRADRVFYTDPAARAPGQMGRPRRHGARFCCADPASWPTPQQTLQVDDDQYGRVAVTAWAGLHPKLAGRGRWTDCPAPPIVAGTVIRVQVEHLPGPRGRAVKTLWLWWAGPGTPDLGLCWRAYIRRFDLEHTFRFCKQALRWTTPRVRTPQQADRWTWLVLAAYAQLRLARPVTTDTRLPWERRLPTSRLTPARIRRGFSQLLPRLGTPASPPKPCGRSPGRPKGTRRGPSPRHPAIHKTAA</sequence>
<evidence type="ECO:0000256" key="1">
    <source>
        <dbReference type="SAM" id="MobiDB-lite"/>
    </source>
</evidence>
<dbReference type="EMBL" id="FNOT01000020">
    <property type="protein sequence ID" value="SDZ08955.1"/>
    <property type="molecule type" value="Genomic_DNA"/>
</dbReference>
<evidence type="ECO:0000313" key="3">
    <source>
        <dbReference type="EMBL" id="SDZ08955.1"/>
    </source>
</evidence>
<dbReference type="STRING" id="1137993.SAMN05660209_04629"/>
<accession>A0A1H3Q7D5</accession>
<protein>
    <submittedName>
        <fullName evidence="3">DDE superfamily endonuclease</fullName>
    </submittedName>
</protein>
<dbReference type="InterPro" id="IPR038721">
    <property type="entry name" value="IS701-like_DDE_dom"/>
</dbReference>
<keyword evidence="3" id="KW-0540">Nuclease</keyword>
<dbReference type="AlphaFoldDB" id="A0A1H3Q7D5"/>
<evidence type="ECO:0000313" key="4">
    <source>
        <dbReference type="Proteomes" id="UP000198921"/>
    </source>
</evidence>
<gene>
    <name evidence="3" type="ORF">SAMN05660209_04629</name>
</gene>
<proteinExistence type="predicted"/>
<keyword evidence="3" id="KW-0378">Hydrolase</keyword>
<dbReference type="InterPro" id="IPR012337">
    <property type="entry name" value="RNaseH-like_sf"/>
</dbReference>
<keyword evidence="3" id="KW-0255">Endonuclease</keyword>
<feature type="region of interest" description="Disordered" evidence="1">
    <location>
        <begin position="422"/>
        <end position="463"/>
    </location>
</feature>
<feature type="domain" description="Transposase IS701-like DDE" evidence="2">
    <location>
        <begin position="32"/>
        <end position="268"/>
    </location>
</feature>
<evidence type="ECO:0000259" key="2">
    <source>
        <dbReference type="Pfam" id="PF13546"/>
    </source>
</evidence>